<feature type="coiled-coil region" evidence="11">
    <location>
        <begin position="11"/>
        <end position="59"/>
    </location>
</feature>
<dbReference type="Pfam" id="PF02050">
    <property type="entry name" value="FliJ"/>
    <property type="match status" value="1"/>
</dbReference>
<dbReference type="Gene3D" id="1.10.287.1700">
    <property type="match status" value="1"/>
</dbReference>
<keyword evidence="10" id="KW-1006">Bacterial flagellum protein export</keyword>
<dbReference type="PANTHER" id="PTHR38786">
    <property type="entry name" value="FLAGELLAR FLIJ PROTEIN"/>
    <property type="match status" value="1"/>
</dbReference>
<dbReference type="RefSeq" id="WP_127694463.1">
    <property type="nucleotide sequence ID" value="NZ_SACQ01000005.1"/>
</dbReference>
<keyword evidence="9" id="KW-0472">Membrane</keyword>
<evidence type="ECO:0000256" key="7">
    <source>
        <dbReference type="ARBA" id="ARBA00022795"/>
    </source>
</evidence>
<keyword evidence="12" id="KW-0966">Cell projection</keyword>
<evidence type="ECO:0000256" key="9">
    <source>
        <dbReference type="ARBA" id="ARBA00023136"/>
    </source>
</evidence>
<keyword evidence="12" id="KW-0969">Cilium</keyword>
<keyword evidence="5" id="KW-1003">Cell membrane</keyword>
<protein>
    <recommendedName>
        <fullName evidence="3">Flagellar FliJ protein</fullName>
    </recommendedName>
</protein>
<proteinExistence type="inferred from homology"/>
<name>A0A437Q710_9GAMM</name>
<dbReference type="GO" id="GO:0005886">
    <property type="term" value="C:plasma membrane"/>
    <property type="evidence" value="ECO:0007669"/>
    <property type="project" value="UniProtKB-SubCell"/>
</dbReference>
<dbReference type="AlphaFoldDB" id="A0A437Q710"/>
<evidence type="ECO:0000256" key="11">
    <source>
        <dbReference type="SAM" id="Coils"/>
    </source>
</evidence>
<keyword evidence="11" id="KW-0175">Coiled coil</keyword>
<gene>
    <name evidence="12" type="primary">fliJ</name>
    <name evidence="12" type="ORF">EOE65_11500</name>
</gene>
<comment type="caution">
    <text evidence="12">The sequence shown here is derived from an EMBL/GenBank/DDBJ whole genome shotgun (WGS) entry which is preliminary data.</text>
</comment>
<evidence type="ECO:0000256" key="6">
    <source>
        <dbReference type="ARBA" id="ARBA00022500"/>
    </source>
</evidence>
<evidence type="ECO:0000256" key="2">
    <source>
        <dbReference type="ARBA" id="ARBA00010004"/>
    </source>
</evidence>
<evidence type="ECO:0000256" key="10">
    <source>
        <dbReference type="ARBA" id="ARBA00023225"/>
    </source>
</evidence>
<comment type="similarity">
    <text evidence="2">Belongs to the FliJ family.</text>
</comment>
<dbReference type="NCBIfam" id="TIGR02473">
    <property type="entry name" value="flagell_FliJ"/>
    <property type="match status" value="1"/>
</dbReference>
<dbReference type="GO" id="GO:0015031">
    <property type="term" value="P:protein transport"/>
    <property type="evidence" value="ECO:0007669"/>
    <property type="project" value="UniProtKB-KW"/>
</dbReference>
<keyword evidence="4" id="KW-0813">Transport</keyword>
<dbReference type="PANTHER" id="PTHR38786:SF1">
    <property type="entry name" value="FLAGELLAR FLIJ PROTEIN"/>
    <property type="match status" value="1"/>
</dbReference>
<evidence type="ECO:0000256" key="8">
    <source>
        <dbReference type="ARBA" id="ARBA00022927"/>
    </source>
</evidence>
<evidence type="ECO:0000256" key="4">
    <source>
        <dbReference type="ARBA" id="ARBA00022448"/>
    </source>
</evidence>
<dbReference type="GO" id="GO:0044781">
    <property type="term" value="P:bacterial-type flagellum organization"/>
    <property type="evidence" value="ECO:0007669"/>
    <property type="project" value="UniProtKB-KW"/>
</dbReference>
<dbReference type="GO" id="GO:0009288">
    <property type="term" value="C:bacterial-type flagellum"/>
    <property type="evidence" value="ECO:0007669"/>
    <property type="project" value="InterPro"/>
</dbReference>
<dbReference type="GO" id="GO:0006935">
    <property type="term" value="P:chemotaxis"/>
    <property type="evidence" value="ECO:0007669"/>
    <property type="project" value="UniProtKB-KW"/>
</dbReference>
<evidence type="ECO:0000256" key="3">
    <source>
        <dbReference type="ARBA" id="ARBA00020392"/>
    </source>
</evidence>
<keyword evidence="12" id="KW-0282">Flagellum</keyword>
<dbReference type="EMBL" id="SACQ01000005">
    <property type="protein sequence ID" value="RVU30267.1"/>
    <property type="molecule type" value="Genomic_DNA"/>
</dbReference>
<accession>A0A437Q710</accession>
<organism evidence="12 13">
    <name type="scientific">Neptunomonas marina</name>
    <dbReference type="NCBI Taxonomy" id="1815562"/>
    <lineage>
        <taxon>Bacteria</taxon>
        <taxon>Pseudomonadati</taxon>
        <taxon>Pseudomonadota</taxon>
        <taxon>Gammaproteobacteria</taxon>
        <taxon>Oceanospirillales</taxon>
        <taxon>Oceanospirillaceae</taxon>
        <taxon>Neptunomonas</taxon>
    </lineage>
</organism>
<evidence type="ECO:0000256" key="1">
    <source>
        <dbReference type="ARBA" id="ARBA00004413"/>
    </source>
</evidence>
<evidence type="ECO:0000256" key="5">
    <source>
        <dbReference type="ARBA" id="ARBA00022475"/>
    </source>
</evidence>
<dbReference type="InterPro" id="IPR052570">
    <property type="entry name" value="FliJ"/>
</dbReference>
<keyword evidence="6" id="KW-0145">Chemotaxis</keyword>
<evidence type="ECO:0000313" key="13">
    <source>
        <dbReference type="Proteomes" id="UP000282818"/>
    </source>
</evidence>
<reference evidence="12 13" key="1">
    <citation type="submission" date="2019-01" db="EMBL/GenBank/DDBJ databases">
        <authorList>
            <person name="Chen W.-M."/>
        </authorList>
    </citation>
    <scope>NUCLEOTIDE SEQUENCE [LARGE SCALE GENOMIC DNA]</scope>
    <source>
        <strain evidence="12 13">HPM-16</strain>
    </source>
</reference>
<sequence>MKRSKRLGVVLDLAERKKAEAERFLSEQLQRVENDKIQLEQLESYLAQYQQEYQLALARGLAPDQIQNYQAFLGKLAATIGQHKKTMVVHEEQLAQVKQYWAQQYARHKGIDALIEKAKTEEEQAADKAFQKQLDELNQRAKPAFL</sequence>
<keyword evidence="8" id="KW-0653">Protein transport</keyword>
<dbReference type="InterPro" id="IPR053716">
    <property type="entry name" value="Flag_assembly_chemotaxis_eff"/>
</dbReference>
<evidence type="ECO:0000313" key="12">
    <source>
        <dbReference type="EMBL" id="RVU30267.1"/>
    </source>
</evidence>
<keyword evidence="13" id="KW-1185">Reference proteome</keyword>
<keyword evidence="7" id="KW-1005">Bacterial flagellum biogenesis</keyword>
<dbReference type="Proteomes" id="UP000282818">
    <property type="component" value="Unassembled WGS sequence"/>
</dbReference>
<dbReference type="InterPro" id="IPR012823">
    <property type="entry name" value="Flagell_FliJ"/>
</dbReference>
<dbReference type="GO" id="GO:0071973">
    <property type="term" value="P:bacterial-type flagellum-dependent cell motility"/>
    <property type="evidence" value="ECO:0007669"/>
    <property type="project" value="InterPro"/>
</dbReference>
<comment type="subcellular location">
    <subcellularLocation>
        <location evidence="1">Cell membrane</location>
        <topology evidence="1">Peripheral membrane protein</topology>
        <orientation evidence="1">Cytoplasmic side</orientation>
    </subcellularLocation>
</comment>